<dbReference type="Proteomes" id="UP000297720">
    <property type="component" value="Unassembled WGS sequence"/>
</dbReference>
<evidence type="ECO:0000313" key="4">
    <source>
        <dbReference type="Proteomes" id="UP000297914"/>
    </source>
</evidence>
<evidence type="ECO:0000313" key="1">
    <source>
        <dbReference type="EMBL" id="TFF78106.1"/>
    </source>
</evidence>
<accession>A0A5F0KD31</accession>
<name>A0A5F0KD31_9GAMM</name>
<organism evidence="2 4">
    <name type="scientific">Aeromonas taiwanensis</name>
    <dbReference type="NCBI Taxonomy" id="633417"/>
    <lineage>
        <taxon>Bacteria</taxon>
        <taxon>Pseudomonadati</taxon>
        <taxon>Pseudomonadota</taxon>
        <taxon>Gammaproteobacteria</taxon>
        <taxon>Aeromonadales</taxon>
        <taxon>Aeromonadaceae</taxon>
        <taxon>Aeromonas</taxon>
    </lineage>
</organism>
<evidence type="ECO:0000313" key="2">
    <source>
        <dbReference type="EMBL" id="TFF82346.1"/>
    </source>
</evidence>
<dbReference type="Proteomes" id="UP000297914">
    <property type="component" value="Unassembled WGS sequence"/>
</dbReference>
<dbReference type="OrthoDB" id="5908015at2"/>
<dbReference type="AlphaFoldDB" id="A0A5F0KD31"/>
<reference evidence="2 4" key="1">
    <citation type="submission" date="2018-06" db="EMBL/GenBank/DDBJ databases">
        <title>Occurrence of a novel blaKPC-2- and qnrS2- harbouring IncP6 plasmid from Aeromonas taiwanensis isolates recovered from the river sediments.</title>
        <authorList>
            <person name="Zheng B."/>
            <person name="Yu X."/>
            <person name="Xiao Y."/>
        </authorList>
    </citation>
    <scope>NUCLEOTIDE SEQUENCE [LARGE SCALE GENOMIC DNA]</scope>
    <source>
        <strain evidence="1 3">1713</strain>
        <strain evidence="2 4">198</strain>
    </source>
</reference>
<proteinExistence type="predicted"/>
<dbReference type="EMBL" id="QORL01000009">
    <property type="protein sequence ID" value="TFF78106.1"/>
    <property type="molecule type" value="Genomic_DNA"/>
</dbReference>
<sequence>MDLTDTLLTLAGLITAGLILRNRALGQPDWEALPTLPEYLARHPDCVTGDDENARCHACGSDKVVFHPLTGVGDYRLRHTCLACGKILFRSRAIL</sequence>
<keyword evidence="3" id="KW-1185">Reference proteome</keyword>
<gene>
    <name evidence="1" type="ORF">DRM93_06335</name>
    <name evidence="2" type="ORF">DRM94_06335</name>
</gene>
<dbReference type="RefSeq" id="WP_134695186.1">
    <property type="nucleotide sequence ID" value="NZ_QORJ01000010.1"/>
</dbReference>
<comment type="caution">
    <text evidence="2">The sequence shown here is derived from an EMBL/GenBank/DDBJ whole genome shotgun (WGS) entry which is preliminary data.</text>
</comment>
<dbReference type="EMBL" id="QORK01000009">
    <property type="protein sequence ID" value="TFF82346.1"/>
    <property type="molecule type" value="Genomic_DNA"/>
</dbReference>
<evidence type="ECO:0000313" key="3">
    <source>
        <dbReference type="Proteomes" id="UP000297720"/>
    </source>
</evidence>
<protein>
    <submittedName>
        <fullName evidence="2">Uncharacterized protein</fullName>
    </submittedName>
</protein>